<sequence length="310" mass="34155">MSVCSSRHSLSSRLALTLFASLLPWLQAEASVLLAFPQAELEEERVRSSSSYRVMLSPIREVGSELRAENSVRLAVEGSGQLFRMAPGITRQDARRWYLEQLQNRGASILFQCSGRECGRSNVWANQVFDLSTLYGRDAQQEYLVAGFEDGEGGRWLVVLYTVTRGNQREYLWLEQLQLADDAVLPGLDGEGGRLAGPVIVPWEGSVSVSFEWGAESQRILDSMASDPNARIVIAGFSGLEPGETLEAATDRAERAANTMSDLLDRSGLSSSRHIVRAIGPLVRFSTPERPENRIEILVIRPPEGSSGNE</sequence>
<dbReference type="OrthoDB" id="5741786at2"/>
<gene>
    <name evidence="1" type="ORF">SAMN04487962_10660</name>
</gene>
<accession>A0A1I0CZI5</accession>
<organism evidence="1 2">
    <name type="scientific">Marinobacter segnicrescens</name>
    <dbReference type="NCBI Taxonomy" id="430453"/>
    <lineage>
        <taxon>Bacteria</taxon>
        <taxon>Pseudomonadati</taxon>
        <taxon>Pseudomonadota</taxon>
        <taxon>Gammaproteobacteria</taxon>
        <taxon>Pseudomonadales</taxon>
        <taxon>Marinobacteraceae</taxon>
        <taxon>Marinobacter</taxon>
    </lineage>
</organism>
<name>A0A1I0CZI5_9GAMM</name>
<dbReference type="InterPro" id="IPR032608">
    <property type="entry name" value="DUF4892"/>
</dbReference>
<keyword evidence="2" id="KW-1185">Reference proteome</keyword>
<protein>
    <recommendedName>
        <fullName evidence="3">DUF4892 domain-containing protein</fullName>
    </recommendedName>
</protein>
<evidence type="ECO:0000313" key="1">
    <source>
        <dbReference type="EMBL" id="SET25068.1"/>
    </source>
</evidence>
<dbReference type="Proteomes" id="UP000198762">
    <property type="component" value="Unassembled WGS sequence"/>
</dbReference>
<dbReference type="EMBL" id="FOHZ01000006">
    <property type="protein sequence ID" value="SET25068.1"/>
    <property type="molecule type" value="Genomic_DNA"/>
</dbReference>
<dbReference type="RefSeq" id="WP_091850309.1">
    <property type="nucleotide sequence ID" value="NZ_FOHZ01000006.1"/>
</dbReference>
<proteinExistence type="predicted"/>
<dbReference type="STRING" id="430453.SAMN04487962_10660"/>
<evidence type="ECO:0000313" key="2">
    <source>
        <dbReference type="Proteomes" id="UP000198762"/>
    </source>
</evidence>
<dbReference type="Pfam" id="PF16234">
    <property type="entry name" value="DUF4892"/>
    <property type="match status" value="1"/>
</dbReference>
<reference evidence="2" key="1">
    <citation type="submission" date="2016-10" db="EMBL/GenBank/DDBJ databases">
        <authorList>
            <person name="Varghese N."/>
            <person name="Submissions S."/>
        </authorList>
    </citation>
    <scope>NUCLEOTIDE SEQUENCE [LARGE SCALE GENOMIC DNA]</scope>
    <source>
        <strain evidence="2">CGMCC 1.6489</strain>
    </source>
</reference>
<dbReference type="AlphaFoldDB" id="A0A1I0CZI5"/>
<evidence type="ECO:0008006" key="3">
    <source>
        <dbReference type="Google" id="ProtNLM"/>
    </source>
</evidence>